<comment type="similarity">
    <text evidence="2">Belongs to the chromate ion transporter (CHR) (TC 2.A.51) family.</text>
</comment>
<proteinExistence type="inferred from homology"/>
<dbReference type="Proteomes" id="UP001149009">
    <property type="component" value="Unassembled WGS sequence"/>
</dbReference>
<evidence type="ECO:0000256" key="6">
    <source>
        <dbReference type="ARBA" id="ARBA00023136"/>
    </source>
</evidence>
<feature type="transmembrane region" description="Helical" evidence="7">
    <location>
        <begin position="239"/>
        <end position="258"/>
    </location>
</feature>
<dbReference type="InterPro" id="IPR014047">
    <property type="entry name" value="Chr_Tranpt_l_chain"/>
</dbReference>
<evidence type="ECO:0000256" key="4">
    <source>
        <dbReference type="ARBA" id="ARBA00022692"/>
    </source>
</evidence>
<comment type="caution">
    <text evidence="8">The sequence shown here is derived from an EMBL/GenBank/DDBJ whole genome shotgun (WGS) entry which is preliminary data.</text>
</comment>
<dbReference type="PANTHER" id="PTHR33567:SF3">
    <property type="entry name" value="CHROMATE ION TRANSPORTER (EUROFUNG)"/>
    <property type="match status" value="1"/>
</dbReference>
<dbReference type="AlphaFoldDB" id="A0A9X2X8P5"/>
<name>A0A9X2X8P5_9HYPH</name>
<keyword evidence="3" id="KW-1003">Cell membrane</keyword>
<protein>
    <submittedName>
        <fullName evidence="8">Chromate efflux transporter</fullName>
    </submittedName>
</protein>
<evidence type="ECO:0000256" key="3">
    <source>
        <dbReference type="ARBA" id="ARBA00022475"/>
    </source>
</evidence>
<dbReference type="GO" id="GO:0015109">
    <property type="term" value="F:chromate transmembrane transporter activity"/>
    <property type="evidence" value="ECO:0007669"/>
    <property type="project" value="InterPro"/>
</dbReference>
<dbReference type="EMBL" id="JAODNV010000008">
    <property type="protein sequence ID" value="MCT8990134.1"/>
    <property type="molecule type" value="Genomic_DNA"/>
</dbReference>
<dbReference type="Pfam" id="PF02417">
    <property type="entry name" value="Chromate_transp"/>
    <property type="match status" value="2"/>
</dbReference>
<feature type="transmembrane region" description="Helical" evidence="7">
    <location>
        <begin position="206"/>
        <end position="227"/>
    </location>
</feature>
<feature type="transmembrane region" description="Helical" evidence="7">
    <location>
        <begin position="372"/>
        <end position="405"/>
    </location>
</feature>
<comment type="subcellular location">
    <subcellularLocation>
        <location evidence="1">Cell membrane</location>
        <topology evidence="1">Multi-pass membrane protein</topology>
    </subcellularLocation>
</comment>
<dbReference type="GO" id="GO:0005886">
    <property type="term" value="C:plasma membrane"/>
    <property type="evidence" value="ECO:0007669"/>
    <property type="project" value="UniProtKB-SubCell"/>
</dbReference>
<feature type="transmembrane region" description="Helical" evidence="7">
    <location>
        <begin position="124"/>
        <end position="144"/>
    </location>
</feature>
<evidence type="ECO:0000256" key="7">
    <source>
        <dbReference type="SAM" id="Phobius"/>
    </source>
</evidence>
<dbReference type="NCBIfam" id="TIGR00937">
    <property type="entry name" value="2A51"/>
    <property type="match status" value="1"/>
</dbReference>
<accession>A0A9X2X8P5</accession>
<evidence type="ECO:0000256" key="2">
    <source>
        <dbReference type="ARBA" id="ARBA00005262"/>
    </source>
</evidence>
<evidence type="ECO:0000256" key="5">
    <source>
        <dbReference type="ARBA" id="ARBA00022989"/>
    </source>
</evidence>
<evidence type="ECO:0000313" key="9">
    <source>
        <dbReference type="Proteomes" id="UP001149009"/>
    </source>
</evidence>
<keyword evidence="6 7" id="KW-0472">Membrane</keyword>
<feature type="transmembrane region" description="Helical" evidence="7">
    <location>
        <begin position="341"/>
        <end position="360"/>
    </location>
</feature>
<evidence type="ECO:0000313" key="8">
    <source>
        <dbReference type="EMBL" id="MCT8990134.1"/>
    </source>
</evidence>
<organism evidence="8 9">
    <name type="scientific">Chelativorans petroleitrophicus</name>
    <dbReference type="NCBI Taxonomy" id="2975484"/>
    <lineage>
        <taxon>Bacteria</taxon>
        <taxon>Pseudomonadati</taxon>
        <taxon>Pseudomonadota</taxon>
        <taxon>Alphaproteobacteria</taxon>
        <taxon>Hyphomicrobiales</taxon>
        <taxon>Phyllobacteriaceae</taxon>
        <taxon>Chelativorans</taxon>
    </lineage>
</organism>
<sequence length="406" mass="41667">MNDMEAGNGRCGKPAGSATEVFTAFLKLGASSFGGPIAHLGYFHDEFVTRRRWLGEKEFADLVALAQFLPGPASSQVGFALGLFRAGAAGAAAAWTAFTLPSAILLMLFAYGASGLAGPAGSGILHGLKIVAVAIVAQAVWSMAKSLCPDRERASIALGAVLLAVFVSGSLGQILAILMGGLAGLWLCRAQGEAVSGHLAFPVSPVAGLMALFLFFLVLFGSPVLAAATGTQALAVFDAFYRAGALVFGGGHVVLPLLEAEIVHTGWVPADSFLAGYGAAQAVPGPLFTFAAYLGAVMEPGLEGLAWAALALVAIFLPGLLLLVGVIPFWDRFRTWPAAQAAIRGTNAAVVGILGAALYQPVWVSAITSPRAFVLALACFVFLMVWKCPPWLVVAVSAAGGVLIGL</sequence>
<feature type="transmembrane region" description="Helical" evidence="7">
    <location>
        <begin position="156"/>
        <end position="186"/>
    </location>
</feature>
<evidence type="ECO:0000256" key="1">
    <source>
        <dbReference type="ARBA" id="ARBA00004651"/>
    </source>
</evidence>
<keyword evidence="9" id="KW-1185">Reference proteome</keyword>
<keyword evidence="4 7" id="KW-0812">Transmembrane</keyword>
<dbReference type="PANTHER" id="PTHR33567">
    <property type="entry name" value="CHROMATE ION TRANSPORTER (EUROFUNG)"/>
    <property type="match status" value="1"/>
</dbReference>
<feature type="transmembrane region" description="Helical" evidence="7">
    <location>
        <begin position="92"/>
        <end position="112"/>
    </location>
</feature>
<keyword evidence="5 7" id="KW-1133">Transmembrane helix</keyword>
<feature type="transmembrane region" description="Helical" evidence="7">
    <location>
        <begin position="305"/>
        <end position="329"/>
    </location>
</feature>
<dbReference type="RefSeq" id="WP_261514994.1">
    <property type="nucleotide sequence ID" value="NZ_JAODNV010000008.1"/>
</dbReference>
<dbReference type="PIRSF" id="PIRSF004810">
    <property type="entry name" value="ChrA"/>
    <property type="match status" value="1"/>
</dbReference>
<reference evidence="8" key="1">
    <citation type="submission" date="2022-08" db="EMBL/GenBank/DDBJ databases">
        <title>Chelativorans sichuanense sp. nov., a paraffin oil-degrading bacterium isolated from a mixture of oil-based drill cuttings and paddy soil.</title>
        <authorList>
            <person name="Yu J."/>
            <person name="Liu H."/>
            <person name="Chen Q."/>
        </authorList>
    </citation>
    <scope>NUCLEOTIDE SEQUENCE</scope>
    <source>
        <strain evidence="8">SCAU 2101</strain>
    </source>
</reference>
<dbReference type="InterPro" id="IPR003370">
    <property type="entry name" value="Chromate_transpt"/>
</dbReference>
<gene>
    <name evidence="8" type="primary">chrA</name>
    <name evidence="8" type="ORF">NYR54_07480</name>
</gene>